<dbReference type="AlphaFoldDB" id="A0A7W6BLX1"/>
<feature type="region of interest" description="Disordered" evidence="1">
    <location>
        <begin position="97"/>
        <end position="141"/>
    </location>
</feature>
<evidence type="ECO:0000256" key="1">
    <source>
        <dbReference type="SAM" id="MobiDB-lite"/>
    </source>
</evidence>
<dbReference type="InterPro" id="IPR009875">
    <property type="entry name" value="PilZ_domain"/>
</dbReference>
<accession>A0A7W6BLX1</accession>
<organism evidence="3 4">
    <name type="scientific">Sphingobium jiangsuense</name>
    <dbReference type="NCBI Taxonomy" id="870476"/>
    <lineage>
        <taxon>Bacteria</taxon>
        <taxon>Pseudomonadati</taxon>
        <taxon>Pseudomonadota</taxon>
        <taxon>Alphaproteobacteria</taxon>
        <taxon>Sphingomonadales</taxon>
        <taxon>Sphingomonadaceae</taxon>
        <taxon>Sphingobium</taxon>
    </lineage>
</organism>
<evidence type="ECO:0000313" key="4">
    <source>
        <dbReference type="Proteomes" id="UP000571950"/>
    </source>
</evidence>
<name>A0A7W6BLX1_9SPHN</name>
<feature type="compositionally biased region" description="Low complexity" evidence="1">
    <location>
        <begin position="101"/>
        <end position="110"/>
    </location>
</feature>
<gene>
    <name evidence="3" type="ORF">GGR43_001932</name>
</gene>
<comment type="caution">
    <text evidence="3">The sequence shown here is derived from an EMBL/GenBank/DDBJ whole genome shotgun (WGS) entry which is preliminary data.</text>
</comment>
<protein>
    <recommendedName>
        <fullName evidence="2">PilZ domain-containing protein</fullName>
    </recommendedName>
</protein>
<dbReference type="EMBL" id="JACIDT010000006">
    <property type="protein sequence ID" value="MBB3926215.1"/>
    <property type="molecule type" value="Genomic_DNA"/>
</dbReference>
<dbReference type="RefSeq" id="WP_188071768.1">
    <property type="nucleotide sequence ID" value="NZ_BSPS01000019.1"/>
</dbReference>
<feature type="domain" description="PilZ" evidence="2">
    <location>
        <begin position="15"/>
        <end position="92"/>
    </location>
</feature>
<evidence type="ECO:0000313" key="3">
    <source>
        <dbReference type="EMBL" id="MBB3926215.1"/>
    </source>
</evidence>
<dbReference type="Proteomes" id="UP000571950">
    <property type="component" value="Unassembled WGS sequence"/>
</dbReference>
<dbReference type="Pfam" id="PF07238">
    <property type="entry name" value="PilZ"/>
    <property type="match status" value="1"/>
</dbReference>
<sequence length="141" mass="14927">MTHALPHASAAAHDRRAGRIAVDIPVTITSVLSSPAEASLANLTEQGALIIGTTLPKGSPFQIEYAGQVVYATVMWAEEDRFGARFPLELHDGPLHDRLAQARAEQQAPAAAPPRRREAGIPSPLARPLRPAGGFGRRGIG</sequence>
<dbReference type="GO" id="GO:0035438">
    <property type="term" value="F:cyclic-di-GMP binding"/>
    <property type="evidence" value="ECO:0007669"/>
    <property type="project" value="InterPro"/>
</dbReference>
<evidence type="ECO:0000259" key="2">
    <source>
        <dbReference type="Pfam" id="PF07238"/>
    </source>
</evidence>
<keyword evidence="4" id="KW-1185">Reference proteome</keyword>
<proteinExistence type="predicted"/>
<reference evidence="3 4" key="1">
    <citation type="submission" date="2020-08" db="EMBL/GenBank/DDBJ databases">
        <title>Genomic Encyclopedia of Type Strains, Phase IV (KMG-IV): sequencing the most valuable type-strain genomes for metagenomic binning, comparative biology and taxonomic classification.</title>
        <authorList>
            <person name="Goeker M."/>
        </authorList>
    </citation>
    <scope>NUCLEOTIDE SEQUENCE [LARGE SCALE GENOMIC DNA]</scope>
    <source>
        <strain evidence="3 4">DSM 26189</strain>
    </source>
</reference>